<proteinExistence type="predicted"/>
<dbReference type="eggNOG" id="ENOG502QS7V">
    <property type="taxonomic scope" value="Eukaryota"/>
</dbReference>
<keyword evidence="3" id="KW-1185">Reference proteome</keyword>
<evidence type="ECO:0000259" key="1">
    <source>
        <dbReference type="Pfam" id="PF23209"/>
    </source>
</evidence>
<protein>
    <recommendedName>
        <fullName evidence="1">Increased DNA methylation 1 C-terminal domain-containing protein</fullName>
    </recommendedName>
</protein>
<dbReference type="GO" id="GO:0000977">
    <property type="term" value="F:RNA polymerase II transcription regulatory region sequence-specific DNA binding"/>
    <property type="evidence" value="ECO:0007669"/>
    <property type="project" value="TreeGrafter"/>
</dbReference>
<dbReference type="GO" id="GO:0042393">
    <property type="term" value="F:histone binding"/>
    <property type="evidence" value="ECO:0007669"/>
    <property type="project" value="TreeGrafter"/>
</dbReference>
<sequence>MVATSREYQGRGYFQGLFACVENLLTSLNVENLVLPAAEEAESIWTKKFGFTKMTEQQLQKYQREMQLTIFKGSSMLEKKVPKKTSLLESSTTLI</sequence>
<dbReference type="GO" id="GO:0005634">
    <property type="term" value="C:nucleus"/>
    <property type="evidence" value="ECO:0007669"/>
    <property type="project" value="TreeGrafter"/>
</dbReference>
<evidence type="ECO:0000313" key="3">
    <source>
        <dbReference type="Proteomes" id="UP000029120"/>
    </source>
</evidence>
<accession>A0A087G2K4</accession>
<dbReference type="AlphaFoldDB" id="A0A087G2K4"/>
<dbReference type="InterPro" id="IPR056511">
    <property type="entry name" value="IDM1_C"/>
</dbReference>
<dbReference type="Pfam" id="PF23209">
    <property type="entry name" value="IDM1_C"/>
    <property type="match status" value="1"/>
</dbReference>
<dbReference type="Proteomes" id="UP000029120">
    <property type="component" value="Unassembled WGS sequence"/>
</dbReference>
<dbReference type="PANTHER" id="PTHR47025">
    <property type="entry name" value="AUTOIMMUNE REGULATOR"/>
    <property type="match status" value="1"/>
</dbReference>
<gene>
    <name evidence="2" type="ORF">AALP_AAs65441U000500</name>
</gene>
<dbReference type="OrthoDB" id="1903104at2759"/>
<reference evidence="3" key="1">
    <citation type="journal article" date="2015" name="Nat. Plants">
        <title>Genome expansion of Arabis alpina linked with retrotransposition and reduced symmetric DNA methylation.</title>
        <authorList>
            <person name="Willing E.M."/>
            <person name="Rawat V."/>
            <person name="Mandakova T."/>
            <person name="Maumus F."/>
            <person name="James G.V."/>
            <person name="Nordstroem K.J."/>
            <person name="Becker C."/>
            <person name="Warthmann N."/>
            <person name="Chica C."/>
            <person name="Szarzynska B."/>
            <person name="Zytnicki M."/>
            <person name="Albani M.C."/>
            <person name="Kiefer C."/>
            <person name="Bergonzi S."/>
            <person name="Castaings L."/>
            <person name="Mateos J.L."/>
            <person name="Berns M.C."/>
            <person name="Bujdoso N."/>
            <person name="Piofczyk T."/>
            <person name="de Lorenzo L."/>
            <person name="Barrero-Sicilia C."/>
            <person name="Mateos I."/>
            <person name="Piednoel M."/>
            <person name="Hagmann J."/>
            <person name="Chen-Min-Tao R."/>
            <person name="Iglesias-Fernandez R."/>
            <person name="Schuster S.C."/>
            <person name="Alonso-Blanco C."/>
            <person name="Roudier F."/>
            <person name="Carbonero P."/>
            <person name="Paz-Ares J."/>
            <person name="Davis S.J."/>
            <person name="Pecinka A."/>
            <person name="Quesneville H."/>
            <person name="Colot V."/>
            <person name="Lysak M.A."/>
            <person name="Weigel D."/>
            <person name="Coupland G."/>
            <person name="Schneeberger K."/>
        </authorList>
    </citation>
    <scope>NUCLEOTIDE SEQUENCE [LARGE SCALE GENOMIC DNA]</scope>
    <source>
        <strain evidence="3">cv. Pajares</strain>
    </source>
</reference>
<name>A0A087G2K4_ARAAL</name>
<dbReference type="PANTHER" id="PTHR47025:SF7">
    <property type="entry name" value="ACYL-COA N-ACYLTRANSFERASE WITH RING_FYVE_PHD-TYPE ZINC FINGER DOMAIN-CONTAINING PROTEIN"/>
    <property type="match status" value="1"/>
</dbReference>
<dbReference type="GO" id="GO:0003682">
    <property type="term" value="F:chromatin binding"/>
    <property type="evidence" value="ECO:0007669"/>
    <property type="project" value="TreeGrafter"/>
</dbReference>
<dbReference type="SUPFAM" id="SSF55729">
    <property type="entry name" value="Acyl-CoA N-acyltransferases (Nat)"/>
    <property type="match status" value="1"/>
</dbReference>
<dbReference type="Gramene" id="KFK24106">
    <property type="protein sequence ID" value="KFK24106"/>
    <property type="gene ID" value="AALP_AAs65441U000500"/>
</dbReference>
<organism evidence="2 3">
    <name type="scientific">Arabis alpina</name>
    <name type="common">Alpine rock-cress</name>
    <dbReference type="NCBI Taxonomy" id="50452"/>
    <lineage>
        <taxon>Eukaryota</taxon>
        <taxon>Viridiplantae</taxon>
        <taxon>Streptophyta</taxon>
        <taxon>Embryophyta</taxon>
        <taxon>Tracheophyta</taxon>
        <taxon>Spermatophyta</taxon>
        <taxon>Magnoliopsida</taxon>
        <taxon>eudicotyledons</taxon>
        <taxon>Gunneridae</taxon>
        <taxon>Pentapetalae</taxon>
        <taxon>rosids</taxon>
        <taxon>malvids</taxon>
        <taxon>Brassicales</taxon>
        <taxon>Brassicaceae</taxon>
        <taxon>Arabideae</taxon>
        <taxon>Arabis</taxon>
    </lineage>
</organism>
<evidence type="ECO:0000313" key="2">
    <source>
        <dbReference type="EMBL" id="KFK24106.1"/>
    </source>
</evidence>
<dbReference type="InterPro" id="IPR016181">
    <property type="entry name" value="Acyl_CoA_acyltransferase"/>
</dbReference>
<dbReference type="EMBL" id="KL972039">
    <property type="protein sequence ID" value="KFK24106.1"/>
    <property type="molecule type" value="Genomic_DNA"/>
</dbReference>
<dbReference type="Gene3D" id="3.40.630.30">
    <property type="match status" value="1"/>
</dbReference>
<dbReference type="GO" id="GO:0045944">
    <property type="term" value="P:positive regulation of transcription by RNA polymerase II"/>
    <property type="evidence" value="ECO:0007669"/>
    <property type="project" value="TreeGrafter"/>
</dbReference>
<feature type="domain" description="Increased DNA methylation 1 C-terminal" evidence="1">
    <location>
        <begin position="1"/>
        <end position="80"/>
    </location>
</feature>